<evidence type="ECO:0000259" key="1">
    <source>
        <dbReference type="Pfam" id="PF01408"/>
    </source>
</evidence>
<dbReference type="AlphaFoldDB" id="A0A9X2RJT8"/>
<dbReference type="Gene3D" id="3.30.360.10">
    <property type="entry name" value="Dihydrodipicolinate Reductase, domain 2"/>
    <property type="match status" value="1"/>
</dbReference>
<dbReference type="PANTHER" id="PTHR46368">
    <property type="match status" value="1"/>
</dbReference>
<accession>A0A9X2RJT8</accession>
<dbReference type="PANTHER" id="PTHR46368:SF4">
    <property type="entry name" value="OS10G0403700 PROTEIN"/>
    <property type="match status" value="1"/>
</dbReference>
<dbReference type="InterPro" id="IPR055170">
    <property type="entry name" value="GFO_IDH_MocA-like_dom"/>
</dbReference>
<comment type="caution">
    <text evidence="3">The sequence shown here is derived from an EMBL/GenBank/DDBJ whole genome shotgun (WGS) entry which is preliminary data.</text>
</comment>
<dbReference type="SUPFAM" id="SSF51735">
    <property type="entry name" value="NAD(P)-binding Rossmann-fold domains"/>
    <property type="match status" value="1"/>
</dbReference>
<protein>
    <submittedName>
        <fullName evidence="3">Gfo/Idh/MocA family oxidoreductase</fullName>
    </submittedName>
</protein>
<dbReference type="SUPFAM" id="SSF55347">
    <property type="entry name" value="Glyceraldehyde-3-phosphate dehydrogenase-like, C-terminal domain"/>
    <property type="match status" value="1"/>
</dbReference>
<sequence>MVGTGKIAGKHAVAISMTDKVELVAVASRNLASAQGFTAKHGGEPVEGFEALCAREDIDAVYIAVPTAAKEEIALEALMQGKHVLVEKPLASYESAKKLMKMARAKSLAFMDATHFTHNPRTLTLLGLVLDEDIGTPISLTASFHADVGGRENIRFDPELEPYGVLGDLGWYCARLVVDLVPDAIEYSACQAYGKFEKGALVGVTGVVTYMNDGFRLGFDCSFTAGAFAQDMTLVGTKGIISMDDFVHDWERARIGEEKPQFPAGFRLRRGRTDPAMVKFVVTPGEKSHIISMLEAFARYAGDPTGEEARSAGWRAVWTQETLDAIWRSLKKPKPEA</sequence>
<evidence type="ECO:0000313" key="3">
    <source>
        <dbReference type="EMBL" id="MCQ8185073.1"/>
    </source>
</evidence>
<evidence type="ECO:0000259" key="2">
    <source>
        <dbReference type="Pfam" id="PF22725"/>
    </source>
</evidence>
<dbReference type="InterPro" id="IPR000683">
    <property type="entry name" value="Gfo/Idh/MocA-like_OxRdtase_N"/>
</dbReference>
<dbReference type="GO" id="GO:0000166">
    <property type="term" value="F:nucleotide binding"/>
    <property type="evidence" value="ECO:0007669"/>
    <property type="project" value="InterPro"/>
</dbReference>
<feature type="domain" description="Gfo/Idh/MocA-like oxidoreductase N-terminal" evidence="1">
    <location>
        <begin position="1"/>
        <end position="110"/>
    </location>
</feature>
<name>A0A9X2RJT8_9PROT</name>
<keyword evidence="4" id="KW-1185">Reference proteome</keyword>
<dbReference type="EMBL" id="JANIBC010000003">
    <property type="protein sequence ID" value="MCQ8185073.1"/>
    <property type="molecule type" value="Genomic_DNA"/>
</dbReference>
<feature type="domain" description="GFO/IDH/MocA-like oxidoreductase" evidence="2">
    <location>
        <begin position="128"/>
        <end position="241"/>
    </location>
</feature>
<dbReference type="InterPro" id="IPR036291">
    <property type="entry name" value="NAD(P)-bd_dom_sf"/>
</dbReference>
<gene>
    <name evidence="3" type="ORF">NOG11_06675</name>
</gene>
<proteinExistence type="predicted"/>
<dbReference type="Gene3D" id="3.40.50.720">
    <property type="entry name" value="NAD(P)-binding Rossmann-like Domain"/>
    <property type="match status" value="1"/>
</dbReference>
<dbReference type="Pfam" id="PF22725">
    <property type="entry name" value="GFO_IDH_MocA_C3"/>
    <property type="match status" value="1"/>
</dbReference>
<reference evidence="3" key="1">
    <citation type="submission" date="2022-07" db="EMBL/GenBank/DDBJ databases">
        <title>Parvularcula maris sp. nov., an algicidal bacterium isolated from seawater.</title>
        <authorList>
            <person name="Li F."/>
        </authorList>
    </citation>
    <scope>NUCLEOTIDE SEQUENCE</scope>
    <source>
        <strain evidence="3">BGMRC 0090</strain>
    </source>
</reference>
<dbReference type="Pfam" id="PF01408">
    <property type="entry name" value="GFO_IDH_MocA"/>
    <property type="match status" value="1"/>
</dbReference>
<organism evidence="3 4">
    <name type="scientific">Parvularcula maris</name>
    <dbReference type="NCBI Taxonomy" id="2965077"/>
    <lineage>
        <taxon>Bacteria</taxon>
        <taxon>Pseudomonadati</taxon>
        <taxon>Pseudomonadota</taxon>
        <taxon>Alphaproteobacteria</taxon>
        <taxon>Parvularculales</taxon>
        <taxon>Parvularculaceae</taxon>
        <taxon>Parvularcula</taxon>
    </lineage>
</organism>
<dbReference type="Proteomes" id="UP001142610">
    <property type="component" value="Unassembled WGS sequence"/>
</dbReference>
<evidence type="ECO:0000313" key="4">
    <source>
        <dbReference type="Proteomes" id="UP001142610"/>
    </source>
</evidence>